<dbReference type="Pfam" id="PF00172">
    <property type="entry name" value="Zn_clus"/>
    <property type="match status" value="1"/>
</dbReference>
<keyword evidence="7" id="KW-0539">Nucleus</keyword>
<evidence type="ECO:0000256" key="7">
    <source>
        <dbReference type="ARBA" id="ARBA00023242"/>
    </source>
</evidence>
<keyword evidence="4" id="KW-0805">Transcription regulation</keyword>
<evidence type="ECO:0000256" key="5">
    <source>
        <dbReference type="ARBA" id="ARBA00023125"/>
    </source>
</evidence>
<dbReference type="InterPro" id="IPR052202">
    <property type="entry name" value="Yeast_MetPath_Reg"/>
</dbReference>
<dbReference type="SUPFAM" id="SSF57701">
    <property type="entry name" value="Zn2/Cys6 DNA-binding domain"/>
    <property type="match status" value="1"/>
</dbReference>
<dbReference type="PROSITE" id="PS00463">
    <property type="entry name" value="ZN2_CY6_FUNGAL_1"/>
    <property type="match status" value="1"/>
</dbReference>
<dbReference type="OrthoDB" id="9970124at2759"/>
<dbReference type="SMART" id="SM00906">
    <property type="entry name" value="Fungal_trans"/>
    <property type="match status" value="1"/>
</dbReference>
<keyword evidence="11" id="KW-1185">Reference proteome</keyword>
<reference evidence="10" key="1">
    <citation type="journal article" date="2020" name="Stud. Mycol.">
        <title>101 Dothideomycetes genomes: a test case for predicting lifestyles and emergence of pathogens.</title>
        <authorList>
            <person name="Haridas S."/>
            <person name="Albert R."/>
            <person name="Binder M."/>
            <person name="Bloem J."/>
            <person name="Labutti K."/>
            <person name="Salamov A."/>
            <person name="Andreopoulos B."/>
            <person name="Baker S."/>
            <person name="Barry K."/>
            <person name="Bills G."/>
            <person name="Bluhm B."/>
            <person name="Cannon C."/>
            <person name="Castanera R."/>
            <person name="Culley D."/>
            <person name="Daum C."/>
            <person name="Ezra D."/>
            <person name="Gonzalez J."/>
            <person name="Henrissat B."/>
            <person name="Kuo A."/>
            <person name="Liang C."/>
            <person name="Lipzen A."/>
            <person name="Lutzoni F."/>
            <person name="Magnuson J."/>
            <person name="Mondo S."/>
            <person name="Nolan M."/>
            <person name="Ohm R."/>
            <person name="Pangilinan J."/>
            <person name="Park H.-J."/>
            <person name="Ramirez L."/>
            <person name="Alfaro M."/>
            <person name="Sun H."/>
            <person name="Tritt A."/>
            <person name="Yoshinaga Y."/>
            <person name="Zwiers L.-H."/>
            <person name="Turgeon B."/>
            <person name="Goodwin S."/>
            <person name="Spatafora J."/>
            <person name="Crous P."/>
            <person name="Grigoriev I."/>
        </authorList>
    </citation>
    <scope>NUCLEOTIDE SEQUENCE</scope>
    <source>
        <strain evidence="10">ATCC 36951</strain>
    </source>
</reference>
<feature type="compositionally biased region" description="Polar residues" evidence="8">
    <location>
        <begin position="82"/>
        <end position="108"/>
    </location>
</feature>
<dbReference type="PANTHER" id="PTHR47782:SF12">
    <property type="entry name" value="ZN(II)2CYS6 TRANSCRIPTION FACTOR (EUROFUNG)"/>
    <property type="match status" value="1"/>
</dbReference>
<evidence type="ECO:0000256" key="3">
    <source>
        <dbReference type="ARBA" id="ARBA00022833"/>
    </source>
</evidence>
<dbReference type="SMART" id="SM00066">
    <property type="entry name" value="GAL4"/>
    <property type="match status" value="1"/>
</dbReference>
<dbReference type="GO" id="GO:0045944">
    <property type="term" value="P:positive regulation of transcription by RNA polymerase II"/>
    <property type="evidence" value="ECO:0007669"/>
    <property type="project" value="TreeGrafter"/>
</dbReference>
<evidence type="ECO:0000256" key="6">
    <source>
        <dbReference type="ARBA" id="ARBA00023163"/>
    </source>
</evidence>
<proteinExistence type="predicted"/>
<evidence type="ECO:0000313" key="10">
    <source>
        <dbReference type="EMBL" id="KAF2166442.1"/>
    </source>
</evidence>
<dbReference type="PROSITE" id="PS50048">
    <property type="entry name" value="ZN2_CY6_FUNGAL_2"/>
    <property type="match status" value="1"/>
</dbReference>
<dbReference type="GO" id="GO:0000981">
    <property type="term" value="F:DNA-binding transcription factor activity, RNA polymerase II-specific"/>
    <property type="evidence" value="ECO:0007669"/>
    <property type="project" value="InterPro"/>
</dbReference>
<gene>
    <name evidence="10" type="ORF">M409DRAFT_54791</name>
</gene>
<dbReference type="GO" id="GO:0008270">
    <property type="term" value="F:zinc ion binding"/>
    <property type="evidence" value="ECO:0007669"/>
    <property type="project" value="InterPro"/>
</dbReference>
<feature type="region of interest" description="Disordered" evidence="8">
    <location>
        <begin position="416"/>
        <end position="444"/>
    </location>
</feature>
<dbReference type="GO" id="GO:0043565">
    <property type="term" value="F:sequence-specific DNA binding"/>
    <property type="evidence" value="ECO:0007669"/>
    <property type="project" value="TreeGrafter"/>
</dbReference>
<dbReference type="GO" id="GO:0006351">
    <property type="term" value="P:DNA-templated transcription"/>
    <property type="evidence" value="ECO:0007669"/>
    <property type="project" value="InterPro"/>
</dbReference>
<dbReference type="Gene3D" id="4.10.240.10">
    <property type="entry name" value="Zn(2)-C6 fungal-type DNA-binding domain"/>
    <property type="match status" value="1"/>
</dbReference>
<sequence>MDSSPAPIKRRGNACKRCRQQKIKCDGASPSCSNCTKVKADCIKTSQSSEHIAGLERRIHDLESQLRAQQNAAQSAAIYAQDQPSATFKDSPTSAFNPSLQGGVTSPGQGHLPTAPTPASIDSHIGPSQPLAHDVGLLSLGNSGDPKYLGPSSGVTFARLIHAVVPQAQGIPTALARNLAPVDTEAGLQPAVSQFPEKAELHYFENAYFDVWQPIYPFLDEEAFHSMVERLYETHHGLHGLVAPAIDPATSMDLGQCFLVLALGAQVLESRVGNDFGSSNLYATAIQHIATVPLHDSLRGVQAMILLVLCSFSFPQGGNAWFLVSAIIASCLDLGLQRRQLRPSDQLSEEDRLKLTQHENLRSSIFWSGYSLERTLSVILGRPLTLRDEAIDIRFPGGHASDELDSTAVVAALDSGPKVRNPQRPPAKRARLESMSSNSGPAAEPGYELSVLSFRFDRIVAEIKLMVYRVVNLPHRFPWPDNRSEWQMQVHEACRNILSQAESVLHIRKGRNYEHLMHSLTLKYHQCLMILYRPSPAFPEPSSTAMEACYSSAVEILRIHAEMNRFATLVNSWLTAHAVFTSGITMLYCLWMSPEVRKNSSISDLSKHASACTSVLQKLGKTWSVAESARMKFEKLVSHTSDSLRQDNRGQIGAVPINVNTVGEGHDIPAGEGVPGSYDLLDGTTSQFEPSWDDLIAGNSLPGPGMIMDELGDMSTWFDLDWLSDINYSNISWP</sequence>
<dbReference type="PANTHER" id="PTHR47782">
    <property type="entry name" value="ZN(II)2CYS6 TRANSCRIPTION FACTOR (EUROFUNG)-RELATED"/>
    <property type="match status" value="1"/>
</dbReference>
<dbReference type="RefSeq" id="XP_033667331.1">
    <property type="nucleotide sequence ID" value="XM_033812829.1"/>
</dbReference>
<keyword evidence="2" id="KW-0479">Metal-binding</keyword>
<dbReference type="CDD" id="cd12148">
    <property type="entry name" value="fungal_TF_MHR"/>
    <property type="match status" value="1"/>
</dbReference>
<evidence type="ECO:0000259" key="9">
    <source>
        <dbReference type="PROSITE" id="PS50048"/>
    </source>
</evidence>
<comment type="subcellular location">
    <subcellularLocation>
        <location evidence="1">Nucleus</location>
    </subcellularLocation>
</comment>
<keyword evidence="5" id="KW-0238">DNA-binding</keyword>
<dbReference type="CDD" id="cd00067">
    <property type="entry name" value="GAL4"/>
    <property type="match status" value="1"/>
</dbReference>
<evidence type="ECO:0000313" key="11">
    <source>
        <dbReference type="Proteomes" id="UP000799537"/>
    </source>
</evidence>
<feature type="region of interest" description="Disordered" evidence="8">
    <location>
        <begin position="75"/>
        <end position="126"/>
    </location>
</feature>
<dbReference type="Proteomes" id="UP000799537">
    <property type="component" value="Unassembled WGS sequence"/>
</dbReference>
<dbReference type="GeneID" id="54566101"/>
<evidence type="ECO:0000256" key="4">
    <source>
        <dbReference type="ARBA" id="ARBA00023015"/>
    </source>
</evidence>
<dbReference type="GO" id="GO:0005634">
    <property type="term" value="C:nucleus"/>
    <property type="evidence" value="ECO:0007669"/>
    <property type="project" value="UniProtKB-SubCell"/>
</dbReference>
<name>A0A6A6CKF9_ZASCE</name>
<keyword evidence="6" id="KW-0804">Transcription</keyword>
<accession>A0A6A6CKF9</accession>
<keyword evidence="3" id="KW-0862">Zinc</keyword>
<protein>
    <recommendedName>
        <fullName evidence="9">Zn(2)-C6 fungal-type domain-containing protein</fullName>
    </recommendedName>
</protein>
<evidence type="ECO:0000256" key="8">
    <source>
        <dbReference type="SAM" id="MobiDB-lite"/>
    </source>
</evidence>
<evidence type="ECO:0000256" key="2">
    <source>
        <dbReference type="ARBA" id="ARBA00022723"/>
    </source>
</evidence>
<dbReference type="InterPro" id="IPR036864">
    <property type="entry name" value="Zn2-C6_fun-type_DNA-bd_sf"/>
</dbReference>
<evidence type="ECO:0000256" key="1">
    <source>
        <dbReference type="ARBA" id="ARBA00004123"/>
    </source>
</evidence>
<dbReference type="EMBL" id="ML993596">
    <property type="protein sequence ID" value="KAF2166442.1"/>
    <property type="molecule type" value="Genomic_DNA"/>
</dbReference>
<dbReference type="InterPro" id="IPR007219">
    <property type="entry name" value="XnlR_reg_dom"/>
</dbReference>
<organism evidence="10 11">
    <name type="scientific">Zasmidium cellare ATCC 36951</name>
    <dbReference type="NCBI Taxonomy" id="1080233"/>
    <lineage>
        <taxon>Eukaryota</taxon>
        <taxon>Fungi</taxon>
        <taxon>Dikarya</taxon>
        <taxon>Ascomycota</taxon>
        <taxon>Pezizomycotina</taxon>
        <taxon>Dothideomycetes</taxon>
        <taxon>Dothideomycetidae</taxon>
        <taxon>Mycosphaerellales</taxon>
        <taxon>Mycosphaerellaceae</taxon>
        <taxon>Zasmidium</taxon>
    </lineage>
</organism>
<feature type="domain" description="Zn(2)-C6 fungal-type" evidence="9">
    <location>
        <begin position="14"/>
        <end position="44"/>
    </location>
</feature>
<dbReference type="Pfam" id="PF04082">
    <property type="entry name" value="Fungal_trans"/>
    <property type="match status" value="1"/>
</dbReference>
<dbReference type="AlphaFoldDB" id="A0A6A6CKF9"/>
<dbReference type="InterPro" id="IPR001138">
    <property type="entry name" value="Zn2Cys6_DnaBD"/>
</dbReference>